<dbReference type="GO" id="GO:0005840">
    <property type="term" value="C:ribosome"/>
    <property type="evidence" value="ECO:0007669"/>
    <property type="project" value="UniProtKB-KW"/>
</dbReference>
<name>A0A1F4NSM0_UNCK3</name>
<dbReference type="Gene3D" id="1.10.287.310">
    <property type="match status" value="1"/>
</dbReference>
<keyword evidence="3 5" id="KW-0687">Ribonucleoprotein</keyword>
<protein>
    <recommendedName>
        <fullName evidence="4 5">Large ribosomal subunit protein uL29</fullName>
    </recommendedName>
</protein>
<dbReference type="EMBL" id="META01000002">
    <property type="protein sequence ID" value="OGB74441.1"/>
    <property type="molecule type" value="Genomic_DNA"/>
</dbReference>
<proteinExistence type="inferred from homology"/>
<sequence length="68" mass="7868">MKLDKARQLSPADLGKEITKVRQQLVQLRSEVAMHKAKNLKALKSARRYLARLLTVRREKELISIEKA</sequence>
<dbReference type="Proteomes" id="UP000176651">
    <property type="component" value="Unassembled WGS sequence"/>
</dbReference>
<evidence type="ECO:0000256" key="5">
    <source>
        <dbReference type="HAMAP-Rule" id="MF_00374"/>
    </source>
</evidence>
<evidence type="ECO:0000256" key="1">
    <source>
        <dbReference type="ARBA" id="ARBA00009254"/>
    </source>
</evidence>
<dbReference type="SUPFAM" id="SSF46561">
    <property type="entry name" value="Ribosomal protein L29 (L29p)"/>
    <property type="match status" value="1"/>
</dbReference>
<dbReference type="InterPro" id="IPR036049">
    <property type="entry name" value="Ribosomal_uL29_sf"/>
</dbReference>
<dbReference type="GO" id="GO:0006412">
    <property type="term" value="P:translation"/>
    <property type="evidence" value="ECO:0007669"/>
    <property type="project" value="UniProtKB-UniRule"/>
</dbReference>
<dbReference type="Pfam" id="PF00831">
    <property type="entry name" value="Ribosomal_L29"/>
    <property type="match status" value="1"/>
</dbReference>
<evidence type="ECO:0000313" key="7">
    <source>
        <dbReference type="Proteomes" id="UP000176651"/>
    </source>
</evidence>
<comment type="similarity">
    <text evidence="1 5">Belongs to the universal ribosomal protein uL29 family.</text>
</comment>
<keyword evidence="2 5" id="KW-0689">Ribosomal protein</keyword>
<reference evidence="6 7" key="1">
    <citation type="journal article" date="2016" name="Nat. Commun.">
        <title>Thousands of microbial genomes shed light on interconnected biogeochemical processes in an aquifer system.</title>
        <authorList>
            <person name="Anantharaman K."/>
            <person name="Brown C.T."/>
            <person name="Hug L.A."/>
            <person name="Sharon I."/>
            <person name="Castelle C.J."/>
            <person name="Probst A.J."/>
            <person name="Thomas B.C."/>
            <person name="Singh A."/>
            <person name="Wilkins M.J."/>
            <person name="Karaoz U."/>
            <person name="Brodie E.L."/>
            <person name="Williams K.H."/>
            <person name="Hubbard S.S."/>
            <person name="Banfield J.F."/>
        </authorList>
    </citation>
    <scope>NUCLEOTIDE SEQUENCE [LARGE SCALE GENOMIC DNA]</scope>
</reference>
<evidence type="ECO:0000313" key="6">
    <source>
        <dbReference type="EMBL" id="OGB74441.1"/>
    </source>
</evidence>
<dbReference type="HAMAP" id="MF_00374">
    <property type="entry name" value="Ribosomal_uL29"/>
    <property type="match status" value="1"/>
</dbReference>
<dbReference type="GO" id="GO:0003735">
    <property type="term" value="F:structural constituent of ribosome"/>
    <property type="evidence" value="ECO:0007669"/>
    <property type="project" value="InterPro"/>
</dbReference>
<dbReference type="AlphaFoldDB" id="A0A1F4NSM0"/>
<dbReference type="GO" id="GO:1990904">
    <property type="term" value="C:ribonucleoprotein complex"/>
    <property type="evidence" value="ECO:0007669"/>
    <property type="project" value="UniProtKB-KW"/>
</dbReference>
<dbReference type="InterPro" id="IPR001854">
    <property type="entry name" value="Ribosomal_uL29"/>
</dbReference>
<gene>
    <name evidence="5" type="primary">rpmC</name>
    <name evidence="6" type="ORF">A2V68_01935</name>
</gene>
<dbReference type="NCBIfam" id="TIGR00012">
    <property type="entry name" value="L29"/>
    <property type="match status" value="1"/>
</dbReference>
<evidence type="ECO:0000256" key="2">
    <source>
        <dbReference type="ARBA" id="ARBA00022980"/>
    </source>
</evidence>
<organism evidence="6 7">
    <name type="scientific">candidate division Kazan bacterium RBG_13_50_9</name>
    <dbReference type="NCBI Taxonomy" id="1798535"/>
    <lineage>
        <taxon>Bacteria</taxon>
        <taxon>Bacteria division Kazan-3B-28</taxon>
    </lineage>
</organism>
<dbReference type="STRING" id="1798535.A2V68_01935"/>
<accession>A0A1F4NSM0</accession>
<comment type="caution">
    <text evidence="6">The sequence shown here is derived from an EMBL/GenBank/DDBJ whole genome shotgun (WGS) entry which is preliminary data.</text>
</comment>
<evidence type="ECO:0000256" key="3">
    <source>
        <dbReference type="ARBA" id="ARBA00023274"/>
    </source>
</evidence>
<evidence type="ECO:0000256" key="4">
    <source>
        <dbReference type="ARBA" id="ARBA00035204"/>
    </source>
</evidence>